<dbReference type="EMBL" id="QYBA01000133">
    <property type="protein sequence ID" value="TKY91764.1"/>
    <property type="molecule type" value="Genomic_DNA"/>
</dbReference>
<gene>
    <name evidence="1" type="ORF">C5S46_04115</name>
</gene>
<comment type="caution">
    <text evidence="1">The sequence shown here is derived from an EMBL/GenBank/DDBJ whole genome shotgun (WGS) entry which is preliminary data.</text>
</comment>
<name>A0AC61SBK9_9EURY</name>
<dbReference type="Proteomes" id="UP000315423">
    <property type="component" value="Unassembled WGS sequence"/>
</dbReference>
<reference evidence="1" key="1">
    <citation type="submission" date="2018-09" db="EMBL/GenBank/DDBJ databases">
        <title>A genomic encyclopedia of anaerobic methanotrophic archaea.</title>
        <authorList>
            <person name="Skennerton C.T."/>
            <person name="Chadwick G.L."/>
            <person name="Laso-Perez R."/>
            <person name="Leu A.O."/>
            <person name="Speth D.R."/>
            <person name="Yu H."/>
            <person name="Morgan-Lang C."/>
            <person name="Hatzenpichler R."/>
            <person name="Goudeau D."/>
            <person name="Malmstrom R."/>
            <person name="Woyke T."/>
            <person name="Hallam S."/>
            <person name="Tyson G.W."/>
            <person name="Wegener G."/>
            <person name="Boetius A."/>
            <person name="Orphan V.J."/>
        </authorList>
    </citation>
    <scope>NUCLEOTIDE SEQUENCE</scope>
    <source>
        <strain evidence="1">CONS3730D10UFb2</strain>
    </source>
</reference>
<protein>
    <submittedName>
        <fullName evidence="1">ATP-grasp domain-containing protein</fullName>
    </submittedName>
</protein>
<evidence type="ECO:0000313" key="2">
    <source>
        <dbReference type="Proteomes" id="UP000315423"/>
    </source>
</evidence>
<organism evidence="1 2">
    <name type="scientific">Candidatus Methanomarinus sp</name>
    <dbReference type="NCBI Taxonomy" id="3386244"/>
    <lineage>
        <taxon>Archaea</taxon>
        <taxon>Methanobacteriati</taxon>
        <taxon>Methanobacteriota</taxon>
        <taxon>Stenosarchaea group</taxon>
        <taxon>Methanomicrobia</taxon>
        <taxon>Methanosarcinales</taxon>
        <taxon>ANME-2 cluster</taxon>
        <taxon>Candidatus Methanocomedenaceae</taxon>
        <taxon>Candidatus Methanomarinus</taxon>
    </lineage>
</organism>
<proteinExistence type="predicted"/>
<accession>A0AC61SBK9</accession>
<evidence type="ECO:0000313" key="1">
    <source>
        <dbReference type="EMBL" id="TKY91764.1"/>
    </source>
</evidence>
<sequence length="392" mass="45144">MSVIITHARVRNALAATRNIGKHNIKVITSDSIYPSTSFFSRYSSSYFKYPSYKLTPDLFINSLKDFTKKNKDVNMIMPMTSETFVLSKYRNSFDKRVHIPMATHEAIMKANNKQYLMKFADELGINIPQTYTINDISELKKISNDVLFPAVIKLKEGMGSKGLQYVHSKEELIKEYKNTIKNFNLNQSDYPLIQEYISGTGYGVSMLFNQGDPRAIFTHKRIREYPITGGPSTARISVRHTKMEKDATTLLKELDWHGVAMVEFKMNDITKEPYLMEINPRFWGSLHQAICAGVEFPYLLYTMATEGDVSPVFTYKKGVTARWMLGDCRALIDYIRTDKRMSVLKDFLKLYGHDLYYDDLSINDPLPTIIEIIMPLMNLIKKGKLKFSPED</sequence>